<evidence type="ECO:0000313" key="1">
    <source>
        <dbReference type="EMBL" id="AYF84963.1"/>
    </source>
</evidence>
<gene>
    <name evidence="1" type="ORF">D7J84_27410</name>
</gene>
<name>A0A9W3YKH1_BACTU</name>
<dbReference type="Proteomes" id="UP000269847">
    <property type="component" value="Plasmid p.2"/>
</dbReference>
<sequence length="241" mass="27649">MRLAKRFISHIENEPIIYDFIQKNHTQDYNIEEIRASKNYNHKYDIPIEIDEEISFIYQLLKYGTEHFTSYEDLTTYGYAFYKGSKYSDTIREFNREVVKLLVNQITDYLEGMAIELGIDEKPNAKILVQGNLGQLNYAETGNIDAHQTINQGENNDIQKVAKELIQLLKETSIENPDVKEDALDFVEEIAKNVEQGETVKPSLFRRAKATLTDINSMVDDGSQVATKIGQFISLMSGFIS</sequence>
<keyword evidence="1" id="KW-0614">Plasmid</keyword>
<reference evidence="1 2" key="1">
    <citation type="submission" date="2018-09" db="EMBL/GenBank/DDBJ databases">
        <title>Complete genome of Bacillus thuringiensis strain QZL38.</title>
        <authorList>
            <person name="Song F."/>
        </authorList>
    </citation>
    <scope>NUCLEOTIDE SEQUENCE [LARGE SCALE GENOMIC DNA]</scope>
    <source>
        <strain evidence="1 2">QZL38</strain>
        <plasmid evidence="1 2">p.2</plasmid>
    </source>
</reference>
<geneLocation type="plasmid" evidence="1 2">
    <name>p.2</name>
</geneLocation>
<organism evidence="1 2">
    <name type="scientific">Bacillus thuringiensis</name>
    <dbReference type="NCBI Taxonomy" id="1428"/>
    <lineage>
        <taxon>Bacteria</taxon>
        <taxon>Bacillati</taxon>
        <taxon>Bacillota</taxon>
        <taxon>Bacilli</taxon>
        <taxon>Bacillales</taxon>
        <taxon>Bacillaceae</taxon>
        <taxon>Bacillus</taxon>
        <taxon>Bacillus cereus group</taxon>
    </lineage>
</organism>
<protein>
    <submittedName>
        <fullName evidence="1">Uncharacterized protein</fullName>
    </submittedName>
</protein>
<accession>A0A9W3YKH1</accession>
<proteinExistence type="predicted"/>
<dbReference type="EMBL" id="CP032609">
    <property type="protein sequence ID" value="AYF84963.1"/>
    <property type="molecule type" value="Genomic_DNA"/>
</dbReference>
<evidence type="ECO:0000313" key="2">
    <source>
        <dbReference type="Proteomes" id="UP000269847"/>
    </source>
</evidence>
<dbReference type="AlphaFoldDB" id="A0A9W3YKH1"/>